<dbReference type="Proteomes" id="UP001458880">
    <property type="component" value="Unassembled WGS sequence"/>
</dbReference>
<evidence type="ECO:0000259" key="2">
    <source>
        <dbReference type="Pfam" id="PF07727"/>
    </source>
</evidence>
<dbReference type="Pfam" id="PF07727">
    <property type="entry name" value="RVT_2"/>
    <property type="match status" value="1"/>
</dbReference>
<dbReference type="EMBL" id="JASPKY010000477">
    <property type="protein sequence ID" value="KAK9695564.1"/>
    <property type="molecule type" value="Genomic_DNA"/>
</dbReference>
<evidence type="ECO:0000313" key="3">
    <source>
        <dbReference type="EMBL" id="KAK9695564.1"/>
    </source>
</evidence>
<comment type="caution">
    <text evidence="3">The sequence shown here is derived from an EMBL/GenBank/DDBJ whole genome shotgun (WGS) entry which is preliminary data.</text>
</comment>
<organism evidence="3 4">
    <name type="scientific">Popillia japonica</name>
    <name type="common">Japanese beetle</name>
    <dbReference type="NCBI Taxonomy" id="7064"/>
    <lineage>
        <taxon>Eukaryota</taxon>
        <taxon>Metazoa</taxon>
        <taxon>Ecdysozoa</taxon>
        <taxon>Arthropoda</taxon>
        <taxon>Hexapoda</taxon>
        <taxon>Insecta</taxon>
        <taxon>Pterygota</taxon>
        <taxon>Neoptera</taxon>
        <taxon>Endopterygota</taxon>
        <taxon>Coleoptera</taxon>
        <taxon>Polyphaga</taxon>
        <taxon>Scarabaeiformia</taxon>
        <taxon>Scarabaeidae</taxon>
        <taxon>Rutelinae</taxon>
        <taxon>Popillia</taxon>
    </lineage>
</organism>
<dbReference type="GO" id="GO:0003964">
    <property type="term" value="F:RNA-directed DNA polymerase activity"/>
    <property type="evidence" value="ECO:0007669"/>
    <property type="project" value="UniProtKB-KW"/>
</dbReference>
<keyword evidence="3" id="KW-0695">RNA-directed DNA polymerase</keyword>
<keyword evidence="3" id="KW-0808">Transferase</keyword>
<name>A0AAW1IZB7_POPJA</name>
<gene>
    <name evidence="3" type="ORF">QE152_g32480</name>
</gene>
<keyword evidence="3" id="KW-0548">Nucleotidyltransferase</keyword>
<sequence>MTFFNSLQEALADVDDYNIYNYDETNVTDDSGSNKVVVPRSTKRVERVQSQSRTAISIMVYGNARGDLLPPMVVYKASNIYCLHVNTDPKTYEEAITDKQWRKAIEDEIKAHEHFGTWVKAELPKNKIAIDTKWIFRTKQDNVKKARLVARAFQEENLQNVYAPVARMSTIETCLLISVLFNLDNELDIQEAVRIAFGSDSDENIRDYAESSGSEEDVLEERHDDSETDHEFEDEETVVENFPDMYYESKNGYKWKKLPPSKLVRRAKQNVLVHFPGVRQRAKGCKTAFELEELNKMYWCTSQVLDNVQKDVKLHLSLGTAFLIKIL</sequence>
<accession>A0AAW1IZB7</accession>
<protein>
    <submittedName>
        <fullName evidence="3">Reverse transcriptase (RNA-dependent DNA polymerase)</fullName>
    </submittedName>
</protein>
<feature type="domain" description="Reverse transcriptase Ty1/copia-type" evidence="2">
    <location>
        <begin position="117"/>
        <end position="182"/>
    </location>
</feature>
<proteinExistence type="predicted"/>
<dbReference type="AlphaFoldDB" id="A0AAW1IZB7"/>
<feature type="region of interest" description="Disordered" evidence="1">
    <location>
        <begin position="206"/>
        <end position="229"/>
    </location>
</feature>
<reference evidence="3 4" key="1">
    <citation type="journal article" date="2024" name="BMC Genomics">
        <title>De novo assembly and annotation of Popillia japonica's genome with initial clues to its potential as an invasive pest.</title>
        <authorList>
            <person name="Cucini C."/>
            <person name="Boschi S."/>
            <person name="Funari R."/>
            <person name="Cardaioli E."/>
            <person name="Iannotti N."/>
            <person name="Marturano G."/>
            <person name="Paoli F."/>
            <person name="Bruttini M."/>
            <person name="Carapelli A."/>
            <person name="Frati F."/>
            <person name="Nardi F."/>
        </authorList>
    </citation>
    <scope>NUCLEOTIDE SEQUENCE [LARGE SCALE GENOMIC DNA]</scope>
    <source>
        <strain evidence="3">DMR45628</strain>
    </source>
</reference>
<evidence type="ECO:0000256" key="1">
    <source>
        <dbReference type="SAM" id="MobiDB-lite"/>
    </source>
</evidence>
<evidence type="ECO:0000313" key="4">
    <source>
        <dbReference type="Proteomes" id="UP001458880"/>
    </source>
</evidence>
<keyword evidence="4" id="KW-1185">Reference proteome</keyword>
<dbReference type="InterPro" id="IPR013103">
    <property type="entry name" value="RVT_2"/>
</dbReference>